<dbReference type="EC" id="2.8.1.10" evidence="4 13"/>
<dbReference type="InterPro" id="IPR033983">
    <property type="entry name" value="Thiazole_synthase_ThiG"/>
</dbReference>
<proteinExistence type="inferred from homology"/>
<feature type="active site" description="Schiff-base intermediate with DXP" evidence="13">
    <location>
        <position position="95"/>
    </location>
</feature>
<protein>
    <recommendedName>
        <fullName evidence="5 13">Thiazole synthase</fullName>
        <ecNumber evidence="4 13">2.8.1.10</ecNumber>
    </recommendedName>
</protein>
<dbReference type="AlphaFoldDB" id="A0A1H4FXI6"/>
<evidence type="ECO:0000256" key="6">
    <source>
        <dbReference type="ARBA" id="ARBA00022490"/>
    </source>
</evidence>
<feature type="binding site" evidence="13">
    <location>
        <begin position="204"/>
        <end position="205"/>
    </location>
    <ligand>
        <name>1-deoxy-D-xylulose 5-phosphate</name>
        <dbReference type="ChEBI" id="CHEBI:57792"/>
    </ligand>
</feature>
<keyword evidence="9 13" id="KW-0704">Schiff base</keyword>
<dbReference type="GO" id="GO:0005737">
    <property type="term" value="C:cytoplasm"/>
    <property type="evidence" value="ECO:0007669"/>
    <property type="project" value="UniProtKB-SubCell"/>
</dbReference>
<evidence type="ECO:0000256" key="13">
    <source>
        <dbReference type="HAMAP-Rule" id="MF_00443"/>
    </source>
</evidence>
<dbReference type="UniPathway" id="UPA00060"/>
<dbReference type="eggNOG" id="COG2022">
    <property type="taxonomic scope" value="Bacteria"/>
</dbReference>
<dbReference type="STRING" id="71657.SAMN02982996_03288"/>
<evidence type="ECO:0000256" key="7">
    <source>
        <dbReference type="ARBA" id="ARBA00022679"/>
    </source>
</evidence>
<comment type="function">
    <text evidence="1 13">Catalyzes the rearrangement of 1-deoxy-D-xylulose 5-phosphate (DXP) to produce the thiazole phosphate moiety of thiamine. Sulfur is provided by the thiocarboxylate moiety of the carrier protein ThiS. In vitro, sulfur can be provided by H(2)S.</text>
</comment>
<dbReference type="EMBL" id="FNQS01000017">
    <property type="protein sequence ID" value="SEB02069.1"/>
    <property type="molecule type" value="Genomic_DNA"/>
</dbReference>
<organism evidence="16 17">
    <name type="scientific">Lonsdalea quercina</name>
    <dbReference type="NCBI Taxonomy" id="71657"/>
    <lineage>
        <taxon>Bacteria</taxon>
        <taxon>Pseudomonadati</taxon>
        <taxon>Pseudomonadota</taxon>
        <taxon>Gammaproteobacteria</taxon>
        <taxon>Enterobacterales</taxon>
        <taxon>Pectobacteriaceae</taxon>
        <taxon>Lonsdalea</taxon>
    </lineage>
</organism>
<dbReference type="PANTHER" id="PTHR34266:SF2">
    <property type="entry name" value="THIAZOLE SYNTHASE"/>
    <property type="match status" value="1"/>
</dbReference>
<dbReference type="Proteomes" id="UP000187280">
    <property type="component" value="Unassembled WGS sequence"/>
</dbReference>
<comment type="similarity">
    <text evidence="11 13">Belongs to the ThiG family.</text>
</comment>
<dbReference type="GeneID" id="97766114"/>
<dbReference type="Gene3D" id="3.20.20.70">
    <property type="entry name" value="Aldolase class I"/>
    <property type="match status" value="1"/>
</dbReference>
<evidence type="ECO:0000256" key="10">
    <source>
        <dbReference type="ARBA" id="ARBA00049897"/>
    </source>
</evidence>
<keyword evidence="8 13" id="KW-0784">Thiamine biosynthesis</keyword>
<feature type="compositionally biased region" description="Polar residues" evidence="14">
    <location>
        <begin position="238"/>
        <end position="248"/>
    </location>
</feature>
<name>A0A1H4FXI6_9GAMM</name>
<keyword evidence="7 13" id="KW-0808">Transferase</keyword>
<dbReference type="InterPro" id="IPR008867">
    <property type="entry name" value="ThiG"/>
</dbReference>
<evidence type="ECO:0000256" key="9">
    <source>
        <dbReference type="ARBA" id="ARBA00023270"/>
    </source>
</evidence>
<dbReference type="FunFam" id="3.20.20.70:FF:000049">
    <property type="entry name" value="Thiazole synthase"/>
    <property type="match status" value="1"/>
</dbReference>
<dbReference type="HAMAP" id="MF_00443">
    <property type="entry name" value="ThiG"/>
    <property type="match status" value="1"/>
</dbReference>
<comment type="subcellular location">
    <subcellularLocation>
        <location evidence="2 13">Cytoplasm</location>
    </subcellularLocation>
</comment>
<feature type="domain" description="Thiazole synthase ThiG" evidence="15">
    <location>
        <begin position="4"/>
        <end position="247"/>
    </location>
</feature>
<comment type="catalytic activity">
    <reaction evidence="10 13">
        <text>[ThiS sulfur-carrier protein]-C-terminal-Gly-aminoethanethioate + 2-iminoacetate + 1-deoxy-D-xylulose 5-phosphate = [ThiS sulfur-carrier protein]-C-terminal Gly-Gly + 2-[(2R,5Z)-2-carboxy-4-methylthiazol-5(2H)-ylidene]ethyl phosphate + 2 H2O + H(+)</text>
        <dbReference type="Rhea" id="RHEA:26297"/>
        <dbReference type="Rhea" id="RHEA-COMP:12909"/>
        <dbReference type="Rhea" id="RHEA-COMP:19908"/>
        <dbReference type="ChEBI" id="CHEBI:15377"/>
        <dbReference type="ChEBI" id="CHEBI:15378"/>
        <dbReference type="ChEBI" id="CHEBI:57792"/>
        <dbReference type="ChEBI" id="CHEBI:62899"/>
        <dbReference type="ChEBI" id="CHEBI:77846"/>
        <dbReference type="ChEBI" id="CHEBI:90778"/>
        <dbReference type="ChEBI" id="CHEBI:232372"/>
        <dbReference type="EC" id="2.8.1.10"/>
    </reaction>
</comment>
<gene>
    <name evidence="13" type="primary">thiG</name>
    <name evidence="16" type="ORF">SAMN02982996_03288</name>
</gene>
<dbReference type="InterPro" id="IPR013785">
    <property type="entry name" value="Aldolase_TIM"/>
</dbReference>
<comment type="pathway">
    <text evidence="3 13">Cofactor biosynthesis; thiamine diphosphate biosynthesis.</text>
</comment>
<evidence type="ECO:0000259" key="15">
    <source>
        <dbReference type="Pfam" id="PF05690"/>
    </source>
</evidence>
<dbReference type="CDD" id="cd04728">
    <property type="entry name" value="ThiG"/>
    <property type="match status" value="1"/>
</dbReference>
<evidence type="ECO:0000256" key="4">
    <source>
        <dbReference type="ARBA" id="ARBA00011960"/>
    </source>
</evidence>
<comment type="subunit">
    <text evidence="12 13">Homotetramer. Forms heterodimers with either ThiH or ThiS.</text>
</comment>
<feature type="region of interest" description="Disordered" evidence="14">
    <location>
        <begin position="238"/>
        <end position="261"/>
    </location>
</feature>
<evidence type="ECO:0000256" key="14">
    <source>
        <dbReference type="SAM" id="MobiDB-lite"/>
    </source>
</evidence>
<evidence type="ECO:0000256" key="3">
    <source>
        <dbReference type="ARBA" id="ARBA00004948"/>
    </source>
</evidence>
<dbReference type="PANTHER" id="PTHR34266">
    <property type="entry name" value="THIAZOLE SYNTHASE"/>
    <property type="match status" value="1"/>
</dbReference>
<sequence length="261" mass="26882">MLTIADTPFTSRLLAGTGKFASAAIMSAALQAAGSQLVTLAMKRVSLSGGSDALLAPLQRLGVQLLPNTSGAKTAEEAVFAAHLAREALGTRWIKLEIHPDMKYLLPDPVETLKAAEQLVKEGFIVLPYCGADPVLCKRLEAVGCAAVMPLGAPIGSNQGLQTRDFLRIIIEQAQVPVVVDAGIGAPSQAAEAIEMGADAVLVNTAMAVARDPVGMARAFRLAVEAGALAAESGLGTRQSHANATSPLTGFLHRNPTGAGV</sequence>
<dbReference type="Pfam" id="PF05690">
    <property type="entry name" value="ThiG"/>
    <property type="match status" value="1"/>
</dbReference>
<feature type="binding site" evidence="13">
    <location>
        <position position="156"/>
    </location>
    <ligand>
        <name>1-deoxy-D-xylulose 5-phosphate</name>
        <dbReference type="ChEBI" id="CHEBI:57792"/>
    </ligand>
</feature>
<evidence type="ECO:0000256" key="11">
    <source>
        <dbReference type="ARBA" id="ARBA00060826"/>
    </source>
</evidence>
<dbReference type="GO" id="GO:1990107">
    <property type="term" value="F:thiazole synthase activity"/>
    <property type="evidence" value="ECO:0007669"/>
    <property type="project" value="UniProtKB-EC"/>
</dbReference>
<dbReference type="GO" id="GO:0009229">
    <property type="term" value="P:thiamine diphosphate biosynthetic process"/>
    <property type="evidence" value="ECO:0007669"/>
    <property type="project" value="UniProtKB-UniRule"/>
</dbReference>
<evidence type="ECO:0000256" key="5">
    <source>
        <dbReference type="ARBA" id="ARBA00019753"/>
    </source>
</evidence>
<evidence type="ECO:0000313" key="17">
    <source>
        <dbReference type="Proteomes" id="UP000187280"/>
    </source>
</evidence>
<accession>A0A1H4FXI6</accession>
<evidence type="ECO:0000313" key="16">
    <source>
        <dbReference type="EMBL" id="SEB02069.1"/>
    </source>
</evidence>
<reference evidence="16 17" key="1">
    <citation type="submission" date="2016-10" db="EMBL/GenBank/DDBJ databases">
        <authorList>
            <person name="de Groot N.N."/>
        </authorList>
    </citation>
    <scope>NUCLEOTIDE SEQUENCE [LARGE SCALE GENOMIC DNA]</scope>
    <source>
        <strain evidence="16 17">ATCC 29281</strain>
    </source>
</reference>
<dbReference type="RefSeq" id="WP_074729413.1">
    <property type="nucleotide sequence ID" value="NZ_FNQS01000017.1"/>
</dbReference>
<evidence type="ECO:0000256" key="12">
    <source>
        <dbReference type="ARBA" id="ARBA00062692"/>
    </source>
</evidence>
<feature type="binding site" evidence="13">
    <location>
        <begin position="182"/>
        <end position="183"/>
    </location>
    <ligand>
        <name>1-deoxy-D-xylulose 5-phosphate</name>
        <dbReference type="ChEBI" id="CHEBI:57792"/>
    </ligand>
</feature>
<evidence type="ECO:0000256" key="8">
    <source>
        <dbReference type="ARBA" id="ARBA00022977"/>
    </source>
</evidence>
<dbReference type="SUPFAM" id="SSF110399">
    <property type="entry name" value="ThiG-like"/>
    <property type="match status" value="1"/>
</dbReference>
<keyword evidence="17" id="KW-1185">Reference proteome</keyword>
<evidence type="ECO:0000256" key="2">
    <source>
        <dbReference type="ARBA" id="ARBA00004496"/>
    </source>
</evidence>
<keyword evidence="6 13" id="KW-0963">Cytoplasm</keyword>
<evidence type="ECO:0000256" key="1">
    <source>
        <dbReference type="ARBA" id="ARBA00002834"/>
    </source>
</evidence>